<dbReference type="EMBL" id="BMKE01000006">
    <property type="protein sequence ID" value="GGB39314.1"/>
    <property type="molecule type" value="Genomic_DNA"/>
</dbReference>
<name>A0ABQ1IFW9_9GAMM</name>
<evidence type="ECO:0000313" key="2">
    <source>
        <dbReference type="Proteomes" id="UP000646152"/>
    </source>
</evidence>
<evidence type="ECO:0000313" key="1">
    <source>
        <dbReference type="EMBL" id="GGB39314.1"/>
    </source>
</evidence>
<gene>
    <name evidence="1" type="ORF">GCM10011502_10770</name>
</gene>
<reference evidence="2" key="1">
    <citation type="journal article" date="2019" name="Int. J. Syst. Evol. Microbiol.">
        <title>The Global Catalogue of Microorganisms (GCM) 10K type strain sequencing project: providing services to taxonomists for standard genome sequencing and annotation.</title>
        <authorList>
            <consortium name="The Broad Institute Genomics Platform"/>
            <consortium name="The Broad Institute Genome Sequencing Center for Infectious Disease"/>
            <person name="Wu L."/>
            <person name="Ma J."/>
        </authorList>
    </citation>
    <scope>NUCLEOTIDE SEQUENCE [LARGE SCALE GENOMIC DNA]</scope>
    <source>
        <strain evidence="2">CGMCC 1.15923</strain>
    </source>
</reference>
<protein>
    <recommendedName>
        <fullName evidence="3">DUF2989 domain-containing protein</fullName>
    </recommendedName>
</protein>
<dbReference type="Proteomes" id="UP000646152">
    <property type="component" value="Unassembled WGS sequence"/>
</dbReference>
<dbReference type="InterPro" id="IPR021372">
    <property type="entry name" value="DUF2989"/>
</dbReference>
<proteinExistence type="predicted"/>
<keyword evidence="2" id="KW-1185">Reference proteome</keyword>
<comment type="caution">
    <text evidence="1">The sequence shown here is derived from an EMBL/GenBank/DDBJ whole genome shotgun (WGS) entry which is preliminary data.</text>
</comment>
<sequence>MPLQLYLSAPILVDRGYDYQTKDGQQDTHMNIKRVFLLLLAPLFLAACEQDRITAICEDTPQYCVELHHDSWCRFERTALIRARRQQATVPGDESDYHLMQTLQQYHDCLEPLLAIEYTRRKERKNDKLEAVIHARDAISQLTASTAQSDYPHLLLWHWQYQGSQRAKARFIKLANRPEMQQPDLQKALAELLTLRDSQAAEQALHHALALYDKDADIDTDIIANLLTLYIREKRYQEVWVWSRVLNQLGHEEPVSLDRMNVYAHFNASQQQQMQQQVEDILEQLAAGTYHRKQ</sequence>
<organism evidence="1 2">
    <name type="scientific">Oceanisphaera marina</name>
    <dbReference type="NCBI Taxonomy" id="2017550"/>
    <lineage>
        <taxon>Bacteria</taxon>
        <taxon>Pseudomonadati</taxon>
        <taxon>Pseudomonadota</taxon>
        <taxon>Gammaproteobacteria</taxon>
        <taxon>Aeromonadales</taxon>
        <taxon>Aeromonadaceae</taxon>
        <taxon>Oceanisphaera</taxon>
    </lineage>
</organism>
<dbReference type="Pfam" id="PF11207">
    <property type="entry name" value="DUF2989"/>
    <property type="match status" value="1"/>
</dbReference>
<accession>A0ABQ1IFW9</accession>
<evidence type="ECO:0008006" key="3">
    <source>
        <dbReference type="Google" id="ProtNLM"/>
    </source>
</evidence>